<feature type="transmembrane region" description="Helical" evidence="1">
    <location>
        <begin position="78"/>
        <end position="98"/>
    </location>
</feature>
<dbReference type="eggNOG" id="ENOG5031NA6">
    <property type="taxonomic scope" value="Bacteria"/>
</dbReference>
<gene>
    <name evidence="2" type="ORF">Metal_1902</name>
</gene>
<dbReference type="Proteomes" id="UP000005090">
    <property type="component" value="Chromosome"/>
</dbReference>
<dbReference type="AlphaFoldDB" id="H8GP82"/>
<dbReference type="EMBL" id="CM001475">
    <property type="protein sequence ID" value="EIC29668.1"/>
    <property type="molecule type" value="Genomic_DNA"/>
</dbReference>
<keyword evidence="1" id="KW-0472">Membrane</keyword>
<evidence type="ECO:0008006" key="4">
    <source>
        <dbReference type="Google" id="ProtNLM"/>
    </source>
</evidence>
<dbReference type="InterPro" id="IPR025325">
    <property type="entry name" value="DUF4231"/>
</dbReference>
<organism evidence="2 3">
    <name type="scientific">Methylomicrobium album BG8</name>
    <dbReference type="NCBI Taxonomy" id="686340"/>
    <lineage>
        <taxon>Bacteria</taxon>
        <taxon>Pseudomonadati</taxon>
        <taxon>Pseudomonadota</taxon>
        <taxon>Gammaproteobacteria</taxon>
        <taxon>Methylococcales</taxon>
        <taxon>Methylococcaceae</taxon>
        <taxon>Methylomicrobium</taxon>
    </lineage>
</organism>
<reference evidence="2 3" key="1">
    <citation type="journal article" date="2013" name="Genome Announc.">
        <title>Genome Sequence of the Obligate Gammaproteobacterial Methanotroph Methylomicrobium album Strain BG8.</title>
        <authorList>
            <person name="Kits K.D."/>
            <person name="Kalyuzhnaya M.G."/>
            <person name="Klotz M.G."/>
            <person name="Jetten M.S."/>
            <person name="Op den Camp H.J."/>
            <person name="Vuilleumier S."/>
            <person name="Bringel F."/>
            <person name="Dispirito A.A."/>
            <person name="Murrell J.C."/>
            <person name="Bruce D."/>
            <person name="Cheng J.F."/>
            <person name="Copeland A."/>
            <person name="Goodwin L."/>
            <person name="Hauser L."/>
            <person name="Lajus A."/>
            <person name="Land M.L."/>
            <person name="Lapidus A."/>
            <person name="Lucas S."/>
            <person name="Medigue C."/>
            <person name="Pitluck S."/>
            <person name="Woyke T."/>
            <person name="Zeytun A."/>
            <person name="Stein L.Y."/>
        </authorList>
    </citation>
    <scope>NUCLEOTIDE SEQUENCE [LARGE SCALE GENOMIC DNA]</scope>
    <source>
        <strain evidence="2 3">BG8</strain>
    </source>
</reference>
<proteinExistence type="predicted"/>
<keyword evidence="1" id="KW-0812">Transmembrane</keyword>
<protein>
    <recommendedName>
        <fullName evidence="4">SMODS and SLOG-associating 2TM effector domain-containing protein</fullName>
    </recommendedName>
</protein>
<evidence type="ECO:0000313" key="3">
    <source>
        <dbReference type="Proteomes" id="UP000005090"/>
    </source>
</evidence>
<evidence type="ECO:0000313" key="2">
    <source>
        <dbReference type="EMBL" id="EIC29668.1"/>
    </source>
</evidence>
<dbReference type="RefSeq" id="WP_005371707.1">
    <property type="nucleotide sequence ID" value="NZ_CM001475.1"/>
</dbReference>
<accession>H8GP82</accession>
<feature type="transmembrane region" description="Helical" evidence="1">
    <location>
        <begin position="52"/>
        <end position="72"/>
    </location>
</feature>
<keyword evidence="1" id="KW-1133">Transmembrane helix</keyword>
<sequence length="177" mass="20249">MTEQTNEARPVSSWKSVIESRKERAAYYFENILEDQRSWYESKAGQYKYKHLFFAMAVIVTGALISVIQVFADQSWTAGATALLGAAVTVFRAVDTLLRPNETWQAYRKAAEGMKREYRLYINNAGDYAPVTDEEAAYRLLVERVETVIAEEQQLFWQYRNSAAGETDDQHAKNNAV</sequence>
<dbReference type="NCBIfam" id="NF033634">
    <property type="entry name" value="SLATT_1"/>
    <property type="match status" value="1"/>
</dbReference>
<dbReference type="HOGENOM" id="CLU_120405_2_0_6"/>
<name>H8GP82_METAL</name>
<dbReference type="Pfam" id="PF14015">
    <property type="entry name" value="DUF4231"/>
    <property type="match status" value="1"/>
</dbReference>
<keyword evidence="3" id="KW-1185">Reference proteome</keyword>
<evidence type="ECO:0000256" key="1">
    <source>
        <dbReference type="SAM" id="Phobius"/>
    </source>
</evidence>